<evidence type="ECO:0000256" key="3">
    <source>
        <dbReference type="ARBA" id="ARBA00011897"/>
    </source>
</evidence>
<evidence type="ECO:0000259" key="9">
    <source>
        <dbReference type="Pfam" id="PF00326"/>
    </source>
</evidence>
<evidence type="ECO:0000256" key="7">
    <source>
        <dbReference type="ARBA" id="ARBA00022825"/>
    </source>
</evidence>
<dbReference type="InterPro" id="IPR001375">
    <property type="entry name" value="Peptidase_S9_cat"/>
</dbReference>
<dbReference type="Proteomes" id="UP000708208">
    <property type="component" value="Unassembled WGS sequence"/>
</dbReference>
<protein>
    <recommendedName>
        <fullName evidence="4">Prolyl endopeptidase</fullName>
        <ecNumber evidence="3">3.4.21.26</ecNumber>
    </recommendedName>
    <alternativeName>
        <fullName evidence="8">Post-proline cleaving enzyme</fullName>
    </alternativeName>
</protein>
<evidence type="ECO:0000256" key="8">
    <source>
        <dbReference type="ARBA" id="ARBA00029698"/>
    </source>
</evidence>
<gene>
    <name evidence="11" type="ORF">AFUS01_LOCUS34309</name>
</gene>
<dbReference type="InterPro" id="IPR051167">
    <property type="entry name" value="Prolyl_oligopep/macrocyclase"/>
</dbReference>
<comment type="catalytic activity">
    <reaction evidence="1">
        <text>Hydrolysis of Pro-|-Xaa &gt;&gt; Ala-|-Xaa in oligopeptides.</text>
        <dbReference type="EC" id="3.4.21.26"/>
    </reaction>
</comment>
<comment type="similarity">
    <text evidence="2">Belongs to the peptidase S9A family.</text>
</comment>
<reference evidence="11" key="1">
    <citation type="submission" date="2021-06" db="EMBL/GenBank/DDBJ databases">
        <authorList>
            <person name="Hodson N. C."/>
            <person name="Mongue J. A."/>
            <person name="Jaron S. K."/>
        </authorList>
    </citation>
    <scope>NUCLEOTIDE SEQUENCE</scope>
</reference>
<dbReference type="Pfam" id="PF02897">
    <property type="entry name" value="Peptidase_S9_N"/>
    <property type="match status" value="1"/>
</dbReference>
<dbReference type="InterPro" id="IPR023302">
    <property type="entry name" value="Pept_S9A_N"/>
</dbReference>
<evidence type="ECO:0000259" key="10">
    <source>
        <dbReference type="Pfam" id="PF02897"/>
    </source>
</evidence>
<dbReference type="Pfam" id="PF00326">
    <property type="entry name" value="Peptidase_S9"/>
    <property type="match status" value="1"/>
</dbReference>
<keyword evidence="7" id="KW-0720">Serine protease</keyword>
<evidence type="ECO:0000256" key="4">
    <source>
        <dbReference type="ARBA" id="ARBA00016310"/>
    </source>
</evidence>
<comment type="caution">
    <text evidence="11">The sequence shown here is derived from an EMBL/GenBank/DDBJ whole genome shotgun (WGS) entry which is preliminary data.</text>
</comment>
<dbReference type="FunFam" id="3.40.50.1820:FF:000005">
    <property type="entry name" value="Prolyl endopeptidase"/>
    <property type="match status" value="1"/>
</dbReference>
<dbReference type="GO" id="GO:0070012">
    <property type="term" value="F:oligopeptidase activity"/>
    <property type="evidence" value="ECO:0007669"/>
    <property type="project" value="TreeGrafter"/>
</dbReference>
<evidence type="ECO:0000313" key="12">
    <source>
        <dbReference type="Proteomes" id="UP000708208"/>
    </source>
</evidence>
<dbReference type="GO" id="GO:0004252">
    <property type="term" value="F:serine-type endopeptidase activity"/>
    <property type="evidence" value="ECO:0007669"/>
    <property type="project" value="UniProtKB-EC"/>
</dbReference>
<keyword evidence="6" id="KW-0378">Hydrolase</keyword>
<dbReference type="PANTHER" id="PTHR42881:SF2">
    <property type="entry name" value="PROLYL ENDOPEPTIDASE"/>
    <property type="match status" value="1"/>
</dbReference>
<dbReference type="FunFam" id="2.130.10.120:FF:000001">
    <property type="entry name" value="Prolyl endopeptidase"/>
    <property type="match status" value="1"/>
</dbReference>
<dbReference type="EMBL" id="CAJVCH010531797">
    <property type="protein sequence ID" value="CAG7824134.1"/>
    <property type="molecule type" value="Genomic_DNA"/>
</dbReference>
<dbReference type="GO" id="GO:0005829">
    <property type="term" value="C:cytosol"/>
    <property type="evidence" value="ECO:0007669"/>
    <property type="project" value="TreeGrafter"/>
</dbReference>
<name>A0A8J2LJA9_9HEXA</name>
<dbReference type="EC" id="3.4.21.26" evidence="3"/>
<evidence type="ECO:0000256" key="2">
    <source>
        <dbReference type="ARBA" id="ARBA00005228"/>
    </source>
</evidence>
<dbReference type="InterPro" id="IPR002471">
    <property type="entry name" value="Pept_S9_AS"/>
</dbReference>
<feature type="domain" description="Peptidase S9 prolyl oligopeptidase catalytic" evidence="9">
    <location>
        <begin position="502"/>
        <end position="712"/>
    </location>
</feature>
<dbReference type="GO" id="GO:0006508">
    <property type="term" value="P:proteolysis"/>
    <property type="evidence" value="ECO:0007669"/>
    <property type="project" value="UniProtKB-KW"/>
</dbReference>
<evidence type="ECO:0000313" key="11">
    <source>
        <dbReference type="EMBL" id="CAG7824134.1"/>
    </source>
</evidence>
<evidence type="ECO:0000256" key="6">
    <source>
        <dbReference type="ARBA" id="ARBA00022801"/>
    </source>
</evidence>
<dbReference type="PANTHER" id="PTHR42881">
    <property type="entry name" value="PROLYL ENDOPEPTIDASE"/>
    <property type="match status" value="1"/>
</dbReference>
<evidence type="ECO:0000256" key="1">
    <source>
        <dbReference type="ARBA" id="ARBA00001070"/>
    </source>
</evidence>
<keyword evidence="5" id="KW-0645">Protease</keyword>
<keyword evidence="12" id="KW-1185">Reference proteome</keyword>
<dbReference type="PROSITE" id="PS00708">
    <property type="entry name" value="PRO_ENDOPEP_SER"/>
    <property type="match status" value="1"/>
</dbReference>
<organism evidence="11 12">
    <name type="scientific">Allacma fusca</name>
    <dbReference type="NCBI Taxonomy" id="39272"/>
    <lineage>
        <taxon>Eukaryota</taxon>
        <taxon>Metazoa</taxon>
        <taxon>Ecdysozoa</taxon>
        <taxon>Arthropoda</taxon>
        <taxon>Hexapoda</taxon>
        <taxon>Collembola</taxon>
        <taxon>Symphypleona</taxon>
        <taxon>Sminthuridae</taxon>
        <taxon>Allacma</taxon>
    </lineage>
</organism>
<accession>A0A8J2LJA9</accession>
<dbReference type="AlphaFoldDB" id="A0A8J2LJA9"/>
<evidence type="ECO:0000256" key="5">
    <source>
        <dbReference type="ARBA" id="ARBA00022670"/>
    </source>
</evidence>
<feature type="domain" description="Peptidase S9A N-terminal" evidence="10">
    <location>
        <begin position="14"/>
        <end position="423"/>
    </location>
</feature>
<dbReference type="OrthoDB" id="248387at2759"/>
<sequence length="756" mass="86809">MKLTEANQERIKYPTVRRNETVIEYIHGYSIKDPYRWLEDPDSEETKKFIQEQNQLTTTYLEGILDRERIGEKCQEIWNFPRFHTAPAKAGDYYYFWKSSGLQNQGVIYSLKDPNDEPEVFFDPNTLSPDGRISLRNYYFSKSGKVFAYCLSENGTDWKVCHFKNVETGVHYPEKLEGLKFSTLQWWQDNQGEGFFYTAYPKDTSTGKRRLDNEQGWFHRIGTKQSEDILVLSFPQQPNWFIHFMVSDCGKYLMAFPNVDFKANGLYMTGLGYGITPAMFWIPMFTNVAEASYEYITNNGSLFYFKTDKKSPRFQIIQIETERTRNPRFLHYTTLVPEHPRNVLSTVRAVADNKLFLVYIEDMKNKIEVRNLKDGSMFQKVPLDMGTVWSISRRVKNQQELFFLFESFATPSRVHRCNFTADDVVCEVYKETQVANLDVSNIETKLVFYPSFDNTSIPMFIVQKKGVVNNGTSPLLLYGYGGFNSNTQTIFEIGNLIFIKYFDGIYATPGLRGGGEYGEDWHAAGSLLNKKNTFRDFQAAAEYLIKEKYTSSSKLVVTGTSNGGLLVGAAVNKKPELYAVAIAKVGVMDMLRYNKLGVGFWWTEEYGLPEIKEHFDNLRSYSPLHNVQKYVLESVQYPAILVLTGDHDDRVVPAHSYKYAAELQYRIGNLSQQKKPLLLKVETNVGHSLGQIPALESEEWADMFAFISKNLNVEFSHASGNSLTISIFSVLTFVIIDWDFTTKSFTEITEIAASAV</sequence>
<proteinExistence type="inferred from homology"/>